<evidence type="ECO:0000313" key="3">
    <source>
        <dbReference type="Proteomes" id="UP000007148"/>
    </source>
</evidence>
<dbReference type="EMBL" id="CAFZ01000076">
    <property type="protein sequence ID" value="CCA70252.1"/>
    <property type="molecule type" value="Genomic_DNA"/>
</dbReference>
<name>G4TG03_SERID</name>
<dbReference type="HOGENOM" id="CLU_700412_0_0_1"/>
<sequence length="394" mass="43266">MGKKVLVDDTDERIQYNGIGWKPLFSPFGDTTNEYNQTLHYSRNPGSTMTYTFNGTRITVLGTFVSPLTLPASTYSIDEGTPSFINSTGDMPHFGSTTKWPLAHVPFYTSPILPHGQHTLHVSVDVAVNQTYFFDYLIIEVDDDAANMGAVAVDDRDPAVVYTGLWDHSTPWLLEYDTTSSRANVGQNLTASYSFIGSAIAVYGTIQGDYGPLPIMSCTLDPSREPASSDAQVFTRTDVFSVSGSVTQHKHHRLCLFEDLQDIPGKNRGEHEIVLSSLPEALSPWRFDNFVYLPVGSTLRFNSSASNPVVTGNSMEVTFGPLTTNSTHQPQSEKTNTPSIIAGVVVGIAIIALLGTIVLWCRWKKRRVLTHGKGNGKLNGLGHYAPYVIHYVPQ</sequence>
<organism evidence="2 3">
    <name type="scientific">Serendipita indica (strain DSM 11827)</name>
    <name type="common">Root endophyte fungus</name>
    <name type="synonym">Piriformospora indica</name>
    <dbReference type="NCBI Taxonomy" id="1109443"/>
    <lineage>
        <taxon>Eukaryota</taxon>
        <taxon>Fungi</taxon>
        <taxon>Dikarya</taxon>
        <taxon>Basidiomycota</taxon>
        <taxon>Agaricomycotina</taxon>
        <taxon>Agaricomycetes</taxon>
        <taxon>Sebacinales</taxon>
        <taxon>Serendipitaceae</taxon>
        <taxon>Serendipita</taxon>
    </lineage>
</organism>
<keyword evidence="1" id="KW-0472">Membrane</keyword>
<protein>
    <submittedName>
        <fullName evidence="2">Uncharacterized protein</fullName>
    </submittedName>
</protein>
<dbReference type="AlphaFoldDB" id="G4TG03"/>
<feature type="transmembrane region" description="Helical" evidence="1">
    <location>
        <begin position="340"/>
        <end position="361"/>
    </location>
</feature>
<dbReference type="OrthoDB" id="3265734at2759"/>
<keyword evidence="3" id="KW-1185">Reference proteome</keyword>
<dbReference type="STRING" id="1109443.G4TG03"/>
<reference evidence="2 3" key="1">
    <citation type="journal article" date="2011" name="PLoS Pathog.">
        <title>Endophytic Life Strategies Decoded by Genome and Transcriptome Analyses of the Mutualistic Root Symbiont Piriformospora indica.</title>
        <authorList>
            <person name="Zuccaro A."/>
            <person name="Lahrmann U."/>
            <person name="Guldener U."/>
            <person name="Langen G."/>
            <person name="Pfiffi S."/>
            <person name="Biedenkopf D."/>
            <person name="Wong P."/>
            <person name="Samans B."/>
            <person name="Grimm C."/>
            <person name="Basiewicz M."/>
            <person name="Murat C."/>
            <person name="Martin F."/>
            <person name="Kogel K.H."/>
        </authorList>
    </citation>
    <scope>NUCLEOTIDE SEQUENCE [LARGE SCALE GENOMIC DNA]</scope>
    <source>
        <strain evidence="2 3">DSM 11827</strain>
    </source>
</reference>
<dbReference type="OMA" id="DERIQYN"/>
<gene>
    <name evidence="2" type="ORF">PIIN_04191</name>
</gene>
<keyword evidence="1" id="KW-1133">Transmembrane helix</keyword>
<evidence type="ECO:0000313" key="2">
    <source>
        <dbReference type="EMBL" id="CCA70252.1"/>
    </source>
</evidence>
<evidence type="ECO:0000256" key="1">
    <source>
        <dbReference type="SAM" id="Phobius"/>
    </source>
</evidence>
<comment type="caution">
    <text evidence="2">The sequence shown here is derived from an EMBL/GenBank/DDBJ whole genome shotgun (WGS) entry which is preliminary data.</text>
</comment>
<dbReference type="Proteomes" id="UP000007148">
    <property type="component" value="Unassembled WGS sequence"/>
</dbReference>
<keyword evidence="1" id="KW-0812">Transmembrane</keyword>
<accession>G4TG03</accession>
<dbReference type="Gene3D" id="2.60.120.260">
    <property type="entry name" value="Galactose-binding domain-like"/>
    <property type="match status" value="1"/>
</dbReference>
<dbReference type="InParanoid" id="G4TG03"/>
<dbReference type="CDD" id="cd12087">
    <property type="entry name" value="TM_EGFR-like"/>
    <property type="match status" value="1"/>
</dbReference>
<proteinExistence type="predicted"/>